<evidence type="ECO:0000313" key="8">
    <source>
        <dbReference type="Proteomes" id="UP001162156"/>
    </source>
</evidence>
<name>A0AAV8X3I3_9CUCU</name>
<sequence>MSLFGIWPSNNDTADLLPDLQLFGEMQYVNFGNYYGKWVISLLIKPCLPQPVRQYVLRTYTFDSDGKYFLIQHHYWDDSCSSPKLSVLSHGRIQLRSSLIQPGAASGLIKLTNITIIPQDNNAAKELDRIVSMECPGQYWKSWRRYEEHTVYDSRYDEKKKTYNLWTSTYEHSVNSKGNTVHFSDISCMGSLKWAFNELKLLKIQLRPILDDPKKRYKQMKMELLLGDIHSNFRLREYYKPTSFQVALVKQSKDETVYINRHSYVIKHLNTIPMNIYTNGKTPPHLIEKPHLPPYIWGEWTSTRCEARPMGLYLTRRFSFYSEDSTWIGEHKFFSDPFCKIPKFVVTAAGHFILDGPSKELRGTSNIDFHIEKASLTVLDQRMIYDMRLPGMCGKDEWEVNVPKELSSTSGCAQLGITLPSVLNDVVKLEMDYRGSCLLYLGQVETDSLHSASTERPSAFQLPLIKCGEVATYSQGLRDILTNNIYYNSASSIRLSVFYIKCSLIVYAIFR</sequence>
<dbReference type="Proteomes" id="UP001162156">
    <property type="component" value="Unassembled WGS sequence"/>
</dbReference>
<keyword evidence="4" id="KW-0472">Membrane</keyword>
<protein>
    <recommendedName>
        <fullName evidence="6">APCDD1 domain-containing protein</fullName>
    </recommendedName>
</protein>
<feature type="domain" description="APCDD1" evidence="6">
    <location>
        <begin position="271"/>
        <end position="479"/>
    </location>
</feature>
<comment type="subcellular location">
    <subcellularLocation>
        <location evidence="1">Membrane</location>
        <topology evidence="1">Single-pass membrane protein</topology>
    </subcellularLocation>
</comment>
<dbReference type="PANTHER" id="PTHR31021">
    <property type="entry name" value="ADENOMATOSIS POLYPOSIS COLI DOWN-REGULATED 1"/>
    <property type="match status" value="1"/>
</dbReference>
<reference evidence="7" key="1">
    <citation type="journal article" date="2023" name="Insect Mol. Biol.">
        <title>Genome sequencing provides insights into the evolution of gene families encoding plant cell wall-degrading enzymes in longhorned beetles.</title>
        <authorList>
            <person name="Shin N.R."/>
            <person name="Okamura Y."/>
            <person name="Kirsch R."/>
            <person name="Pauchet Y."/>
        </authorList>
    </citation>
    <scope>NUCLEOTIDE SEQUENCE</scope>
    <source>
        <strain evidence="7">RBIC_L_NR</strain>
    </source>
</reference>
<keyword evidence="8" id="KW-1185">Reference proteome</keyword>
<evidence type="ECO:0000313" key="7">
    <source>
        <dbReference type="EMBL" id="KAJ8933051.1"/>
    </source>
</evidence>
<evidence type="ECO:0000256" key="1">
    <source>
        <dbReference type="ARBA" id="ARBA00004167"/>
    </source>
</evidence>
<dbReference type="SMART" id="SM01352">
    <property type="entry name" value="APCDDC"/>
    <property type="match status" value="1"/>
</dbReference>
<proteinExistence type="predicted"/>
<organism evidence="7 8">
    <name type="scientific">Rhamnusium bicolor</name>
    <dbReference type="NCBI Taxonomy" id="1586634"/>
    <lineage>
        <taxon>Eukaryota</taxon>
        <taxon>Metazoa</taxon>
        <taxon>Ecdysozoa</taxon>
        <taxon>Arthropoda</taxon>
        <taxon>Hexapoda</taxon>
        <taxon>Insecta</taxon>
        <taxon>Pterygota</taxon>
        <taxon>Neoptera</taxon>
        <taxon>Endopterygota</taxon>
        <taxon>Coleoptera</taxon>
        <taxon>Polyphaga</taxon>
        <taxon>Cucujiformia</taxon>
        <taxon>Chrysomeloidea</taxon>
        <taxon>Cerambycidae</taxon>
        <taxon>Lepturinae</taxon>
        <taxon>Rhagiini</taxon>
        <taxon>Rhamnusium</taxon>
    </lineage>
</organism>
<dbReference type="GO" id="GO:0017147">
    <property type="term" value="F:Wnt-protein binding"/>
    <property type="evidence" value="ECO:0007669"/>
    <property type="project" value="InterPro"/>
</dbReference>
<accession>A0AAV8X3I3</accession>
<keyword evidence="3" id="KW-0732">Signal</keyword>
<keyword evidence="2" id="KW-0812">Transmembrane</keyword>
<keyword evidence="5" id="KW-0325">Glycoprotein</keyword>
<dbReference type="Pfam" id="PF14921">
    <property type="entry name" value="APCDDC"/>
    <property type="match status" value="2"/>
</dbReference>
<dbReference type="EMBL" id="JANEYF010003933">
    <property type="protein sequence ID" value="KAJ8933051.1"/>
    <property type="molecule type" value="Genomic_DNA"/>
</dbReference>
<dbReference type="PANTHER" id="PTHR31021:SF1">
    <property type="entry name" value="CHROMOSOME UNDETERMINED SCAFFOLD_56, WHOLE GENOME SHOTGUN SEQUENCE"/>
    <property type="match status" value="1"/>
</dbReference>
<evidence type="ECO:0000256" key="4">
    <source>
        <dbReference type="ARBA" id="ARBA00023136"/>
    </source>
</evidence>
<evidence type="ECO:0000256" key="5">
    <source>
        <dbReference type="ARBA" id="ARBA00023180"/>
    </source>
</evidence>
<gene>
    <name evidence="7" type="ORF">NQ314_014243</name>
</gene>
<dbReference type="AlphaFoldDB" id="A0AAV8X3I3"/>
<dbReference type="InterPro" id="IPR029405">
    <property type="entry name" value="APCDD1_dom"/>
</dbReference>
<dbReference type="GO" id="GO:0030178">
    <property type="term" value="P:negative regulation of Wnt signaling pathway"/>
    <property type="evidence" value="ECO:0007669"/>
    <property type="project" value="InterPro"/>
</dbReference>
<evidence type="ECO:0000256" key="2">
    <source>
        <dbReference type="ARBA" id="ARBA00022692"/>
    </source>
</evidence>
<evidence type="ECO:0000256" key="3">
    <source>
        <dbReference type="ARBA" id="ARBA00022729"/>
    </source>
</evidence>
<comment type="caution">
    <text evidence="7">The sequence shown here is derived from an EMBL/GenBank/DDBJ whole genome shotgun (WGS) entry which is preliminary data.</text>
</comment>
<evidence type="ECO:0000259" key="6">
    <source>
        <dbReference type="SMART" id="SM01352"/>
    </source>
</evidence>
<dbReference type="InterPro" id="IPR042425">
    <property type="entry name" value="APCDD1"/>
</dbReference>
<dbReference type="GO" id="GO:0005886">
    <property type="term" value="C:plasma membrane"/>
    <property type="evidence" value="ECO:0007669"/>
    <property type="project" value="InterPro"/>
</dbReference>